<evidence type="ECO:0000313" key="2">
    <source>
        <dbReference type="Proteomes" id="UP000018468"/>
    </source>
</evidence>
<proteinExistence type="predicted"/>
<evidence type="ECO:0000313" key="1">
    <source>
        <dbReference type="Ensembl" id="ENSLOCP00000002822.1"/>
    </source>
</evidence>
<dbReference type="Ensembl" id="ENSLOCT00000002828.1">
    <property type="protein sequence ID" value="ENSLOCP00000002822.1"/>
    <property type="gene ID" value="ENSLOCG00000002410.1"/>
</dbReference>
<evidence type="ECO:0008006" key="3">
    <source>
        <dbReference type="Google" id="ProtNLM"/>
    </source>
</evidence>
<dbReference type="InParanoid" id="W5M364"/>
<dbReference type="Gene3D" id="3.40.50.2300">
    <property type="match status" value="3"/>
</dbReference>
<accession>W5M364</accession>
<dbReference type="SUPFAM" id="SSF53822">
    <property type="entry name" value="Periplasmic binding protein-like I"/>
    <property type="match status" value="2"/>
</dbReference>
<name>W5M364_LEPOC</name>
<dbReference type="InterPro" id="IPR028082">
    <property type="entry name" value="Peripla_BP_I"/>
</dbReference>
<keyword evidence="2" id="KW-1185">Reference proteome</keyword>
<dbReference type="PANTHER" id="PTHR24061:SF519">
    <property type="entry name" value="EXTRACELLULAR CALCIUM-SENSING RECEPTOR-LIKE"/>
    <property type="match status" value="1"/>
</dbReference>
<sequence length="169" mass="18450">MIFAIEEINRDSTLLPSVILGYRIFDNCGSAALTVRAALALGGGQEEDGAKSTCRNPVPAVLTSNSVFAARRIGPFGLPLVTEQLKRVNFVNRFGEAVYFDENGDPPAAYDIINWQLNKGVVSHVTVGHFDTSPDGGSQLVIDEDSIVWSTGREVLYKHFYTLFQVIGQ</sequence>
<dbReference type="AlphaFoldDB" id="W5M364"/>
<dbReference type="GO" id="GO:0004930">
    <property type="term" value="F:G protein-coupled receptor activity"/>
    <property type="evidence" value="ECO:0007669"/>
    <property type="project" value="InterPro"/>
</dbReference>
<dbReference type="GO" id="GO:0016020">
    <property type="term" value="C:membrane"/>
    <property type="evidence" value="ECO:0007669"/>
    <property type="project" value="InterPro"/>
</dbReference>
<dbReference type="OMA" id="SHYRIIT"/>
<dbReference type="STRING" id="7918.ENSLOCP00000002822"/>
<dbReference type="PANTHER" id="PTHR24061">
    <property type="entry name" value="CALCIUM-SENSING RECEPTOR-RELATED"/>
    <property type="match status" value="1"/>
</dbReference>
<dbReference type="HOGENOM" id="CLU_1577986_0_0_1"/>
<dbReference type="Proteomes" id="UP000018468">
    <property type="component" value="Linkage group LG14"/>
</dbReference>
<reference evidence="1" key="2">
    <citation type="submission" date="2025-08" db="UniProtKB">
        <authorList>
            <consortium name="Ensembl"/>
        </authorList>
    </citation>
    <scope>IDENTIFICATION</scope>
</reference>
<organism evidence="1 2">
    <name type="scientific">Lepisosteus oculatus</name>
    <name type="common">Spotted gar</name>
    <dbReference type="NCBI Taxonomy" id="7918"/>
    <lineage>
        <taxon>Eukaryota</taxon>
        <taxon>Metazoa</taxon>
        <taxon>Chordata</taxon>
        <taxon>Craniata</taxon>
        <taxon>Vertebrata</taxon>
        <taxon>Euteleostomi</taxon>
        <taxon>Actinopterygii</taxon>
        <taxon>Neopterygii</taxon>
        <taxon>Holostei</taxon>
        <taxon>Semionotiformes</taxon>
        <taxon>Lepisosteidae</taxon>
        <taxon>Lepisosteus</taxon>
    </lineage>
</organism>
<dbReference type="Bgee" id="ENSLOCG00000002410">
    <property type="expression patterns" value="Expressed in ovary"/>
</dbReference>
<dbReference type="eggNOG" id="KOG1056">
    <property type="taxonomic scope" value="Eukaryota"/>
</dbReference>
<dbReference type="InterPro" id="IPR000068">
    <property type="entry name" value="GPCR_3_Ca_sens_rcpt-rel"/>
</dbReference>
<dbReference type="EMBL" id="AHAT01022525">
    <property type="status" value="NOT_ANNOTATED_CDS"/>
    <property type="molecule type" value="Genomic_DNA"/>
</dbReference>
<protein>
    <recommendedName>
        <fullName evidence="3">Receptor ligand binding region domain-containing protein</fullName>
    </recommendedName>
</protein>
<reference evidence="2" key="1">
    <citation type="submission" date="2011-12" db="EMBL/GenBank/DDBJ databases">
        <title>The Draft Genome of Lepisosteus oculatus.</title>
        <authorList>
            <consortium name="The Broad Institute Genome Assembly &amp; Analysis Group"/>
            <consortium name="Computational R&amp;D Group"/>
            <consortium name="and Sequencing Platform"/>
            <person name="Di Palma F."/>
            <person name="Alfoldi J."/>
            <person name="Johnson J."/>
            <person name="Berlin A."/>
            <person name="Gnerre S."/>
            <person name="Jaffe D."/>
            <person name="MacCallum I."/>
            <person name="Young S."/>
            <person name="Walker B.J."/>
            <person name="Lander E.S."/>
            <person name="Lindblad-Toh K."/>
        </authorList>
    </citation>
    <scope>NUCLEOTIDE SEQUENCE [LARGE SCALE GENOMIC DNA]</scope>
</reference>
<reference evidence="1" key="3">
    <citation type="submission" date="2025-09" db="UniProtKB">
        <authorList>
            <consortium name="Ensembl"/>
        </authorList>
    </citation>
    <scope>IDENTIFICATION</scope>
</reference>